<dbReference type="EMBL" id="VITY01000024">
    <property type="protein sequence ID" value="TWB86996.1"/>
    <property type="molecule type" value="Genomic_DNA"/>
</dbReference>
<keyword evidence="7" id="KW-1185">Reference proteome</keyword>
<evidence type="ECO:0000256" key="4">
    <source>
        <dbReference type="PROSITE-ProRule" id="PRU00335"/>
    </source>
</evidence>
<dbReference type="GO" id="GO:0003700">
    <property type="term" value="F:DNA-binding transcription factor activity"/>
    <property type="evidence" value="ECO:0007669"/>
    <property type="project" value="TreeGrafter"/>
</dbReference>
<accession>A0A560KUQ6</accession>
<dbReference type="AlphaFoldDB" id="A0A560KUQ6"/>
<dbReference type="STRING" id="1755647.AS156_13265"/>
<gene>
    <name evidence="6" type="ORF">FBZ93_12442</name>
</gene>
<evidence type="ECO:0000313" key="6">
    <source>
        <dbReference type="EMBL" id="TWB86996.1"/>
    </source>
</evidence>
<organism evidence="6 7">
    <name type="scientific">Bradyrhizobium macuxiense</name>
    <dbReference type="NCBI Taxonomy" id="1755647"/>
    <lineage>
        <taxon>Bacteria</taxon>
        <taxon>Pseudomonadati</taxon>
        <taxon>Pseudomonadota</taxon>
        <taxon>Alphaproteobacteria</taxon>
        <taxon>Hyphomicrobiales</taxon>
        <taxon>Nitrobacteraceae</taxon>
        <taxon>Bradyrhizobium</taxon>
    </lineage>
</organism>
<dbReference type="Proteomes" id="UP000321304">
    <property type="component" value="Unassembled WGS sequence"/>
</dbReference>
<feature type="domain" description="HTH tetR-type" evidence="5">
    <location>
        <begin position="16"/>
        <end position="77"/>
    </location>
</feature>
<dbReference type="Gene3D" id="1.10.357.10">
    <property type="entry name" value="Tetracycline Repressor, domain 2"/>
    <property type="match status" value="1"/>
</dbReference>
<evidence type="ECO:0000256" key="3">
    <source>
        <dbReference type="ARBA" id="ARBA00023163"/>
    </source>
</evidence>
<reference evidence="6 7" key="1">
    <citation type="submission" date="2019-06" db="EMBL/GenBank/DDBJ databases">
        <title>Genomic Encyclopedia of Type Strains, Phase IV (KMG-V): Genome sequencing to study the core and pangenomes of soil and plant-associated prokaryotes.</title>
        <authorList>
            <person name="Whitman W."/>
        </authorList>
    </citation>
    <scope>NUCLEOTIDE SEQUENCE [LARGE SCALE GENOMIC DNA]</scope>
    <source>
        <strain evidence="6 7">BR 10355</strain>
    </source>
</reference>
<dbReference type="OrthoDB" id="4371863at2"/>
<name>A0A560KUQ6_9BRAD</name>
<dbReference type="SUPFAM" id="SSF46689">
    <property type="entry name" value="Homeodomain-like"/>
    <property type="match status" value="1"/>
</dbReference>
<evidence type="ECO:0000259" key="5">
    <source>
        <dbReference type="PROSITE" id="PS50977"/>
    </source>
</evidence>
<keyword evidence="3" id="KW-0804">Transcription</keyword>
<dbReference type="PROSITE" id="PS50977">
    <property type="entry name" value="HTH_TETR_2"/>
    <property type="match status" value="1"/>
</dbReference>
<evidence type="ECO:0000256" key="1">
    <source>
        <dbReference type="ARBA" id="ARBA00023015"/>
    </source>
</evidence>
<keyword evidence="1" id="KW-0805">Transcription regulation</keyword>
<dbReference type="RefSeq" id="WP_146993024.1">
    <property type="nucleotide sequence ID" value="NZ_VITY01000024.1"/>
</dbReference>
<sequence>MPPRSYVSPARSAAAAETRERVIEAASRTLREGESIARFSLDTVAKAAGVTRLTVYNQFGSRRGLLEAVFDEIARHGGLHQLADAMTMDDPRAALDRMVEIFCAFWSRDSAVGRLHDAMATDPEFAEAVRERNERRRRGVTALIDRIAARQASPQARKDAVDLIFALTSYPTFASLSAAGRSRDEVCRVVQAACRAALQPLTLSNPSS</sequence>
<dbReference type="Pfam" id="PF00440">
    <property type="entry name" value="TetR_N"/>
    <property type="match status" value="1"/>
</dbReference>
<dbReference type="InterPro" id="IPR050109">
    <property type="entry name" value="HTH-type_TetR-like_transc_reg"/>
</dbReference>
<dbReference type="PANTHER" id="PTHR30055:SF151">
    <property type="entry name" value="TRANSCRIPTIONAL REGULATORY PROTEIN"/>
    <property type="match status" value="1"/>
</dbReference>
<proteinExistence type="predicted"/>
<dbReference type="GO" id="GO:0000976">
    <property type="term" value="F:transcription cis-regulatory region binding"/>
    <property type="evidence" value="ECO:0007669"/>
    <property type="project" value="TreeGrafter"/>
</dbReference>
<comment type="caution">
    <text evidence="6">The sequence shown here is derived from an EMBL/GenBank/DDBJ whole genome shotgun (WGS) entry which is preliminary data.</text>
</comment>
<feature type="DNA-binding region" description="H-T-H motif" evidence="4">
    <location>
        <begin position="40"/>
        <end position="59"/>
    </location>
</feature>
<dbReference type="PANTHER" id="PTHR30055">
    <property type="entry name" value="HTH-TYPE TRANSCRIPTIONAL REGULATOR RUTR"/>
    <property type="match status" value="1"/>
</dbReference>
<evidence type="ECO:0000313" key="7">
    <source>
        <dbReference type="Proteomes" id="UP000321304"/>
    </source>
</evidence>
<dbReference type="InterPro" id="IPR009057">
    <property type="entry name" value="Homeodomain-like_sf"/>
</dbReference>
<keyword evidence="2 4" id="KW-0238">DNA-binding</keyword>
<evidence type="ECO:0000256" key="2">
    <source>
        <dbReference type="ARBA" id="ARBA00023125"/>
    </source>
</evidence>
<protein>
    <submittedName>
        <fullName evidence="6">TetR family transcriptional regulator</fullName>
    </submittedName>
</protein>
<dbReference type="InterPro" id="IPR001647">
    <property type="entry name" value="HTH_TetR"/>
</dbReference>